<dbReference type="OrthoDB" id="2135762at2759"/>
<dbReference type="Pfam" id="PF08641">
    <property type="entry name" value="Mis14"/>
    <property type="match status" value="1"/>
</dbReference>
<dbReference type="GO" id="GO:0000444">
    <property type="term" value="C:MIS12/MIND type complex"/>
    <property type="evidence" value="ECO:0007669"/>
    <property type="project" value="TreeGrafter"/>
</dbReference>
<dbReference type="InterPro" id="IPR013950">
    <property type="entry name" value="Mis14/Nsl1"/>
</dbReference>
<evidence type="ECO:0000313" key="2">
    <source>
        <dbReference type="Proteomes" id="UP000189580"/>
    </source>
</evidence>
<dbReference type="KEGG" id="slb:AWJ20_3529"/>
<dbReference type="EMBL" id="CP014503">
    <property type="protein sequence ID" value="ANB15885.1"/>
    <property type="molecule type" value="Genomic_DNA"/>
</dbReference>
<dbReference type="PANTHER" id="PTHR31749">
    <property type="entry name" value="KINETOCHORE-ASSOCIATED PROTEIN NSL1 HOMOLOG"/>
    <property type="match status" value="1"/>
</dbReference>
<dbReference type="GO" id="GO:0000070">
    <property type="term" value="P:mitotic sister chromatid segregation"/>
    <property type="evidence" value="ECO:0007669"/>
    <property type="project" value="InterPro"/>
</dbReference>
<name>A0A167FZ03_9ASCO</name>
<evidence type="ECO:0000313" key="1">
    <source>
        <dbReference type="EMBL" id="ANB15885.1"/>
    </source>
</evidence>
<dbReference type="GeneID" id="30035561"/>
<keyword evidence="2" id="KW-1185">Reference proteome</keyword>
<dbReference type="Proteomes" id="UP000189580">
    <property type="component" value="Chromosome b"/>
</dbReference>
<reference evidence="1 2" key="1">
    <citation type="submission" date="2016-02" db="EMBL/GenBank/DDBJ databases">
        <title>Complete genome sequence and transcriptome regulation of the pentose utilising yeast Sugiyamaella lignohabitans.</title>
        <authorList>
            <person name="Bellasio M."/>
            <person name="Peymann A."/>
            <person name="Valli M."/>
            <person name="Sipitzky M."/>
            <person name="Graf A."/>
            <person name="Sauer M."/>
            <person name="Marx H."/>
            <person name="Mattanovich D."/>
        </authorList>
    </citation>
    <scope>NUCLEOTIDE SEQUENCE [LARGE SCALE GENOMIC DNA]</scope>
    <source>
        <strain evidence="1 2">CBS 10342</strain>
    </source>
</reference>
<organism evidence="1 2">
    <name type="scientific">Sugiyamaella lignohabitans</name>
    <dbReference type="NCBI Taxonomy" id="796027"/>
    <lineage>
        <taxon>Eukaryota</taxon>
        <taxon>Fungi</taxon>
        <taxon>Dikarya</taxon>
        <taxon>Ascomycota</taxon>
        <taxon>Saccharomycotina</taxon>
        <taxon>Dipodascomycetes</taxon>
        <taxon>Dipodascales</taxon>
        <taxon>Trichomonascaceae</taxon>
        <taxon>Sugiyamaella</taxon>
    </lineage>
</organism>
<dbReference type="PANTHER" id="PTHR31749:SF3">
    <property type="entry name" value="KINETOCHORE-ASSOCIATED PROTEIN NSL1 HOMOLOG"/>
    <property type="match status" value="1"/>
</dbReference>
<sequence>MEQPRLHNKIHLNSEDIRYIKNQLNHSIKSRIDLDLPDNEDDSLRNQVLSYIQQFIDESFELAKHSLIVDGKDMSGVPSLEASLTEGKQEIEPFDIELNEKLRQLYAKVDQETLKVTELRRNIAQIATSEYQQRADAETRLVDSILDSVRQTPGDPGTQRGQFALNSSETEILLRTQEEYKKATSNLVALQEKTPNTVAELSKLAESIRYLQEEL</sequence>
<gene>
    <name evidence="1" type="primary">NSL1</name>
    <name evidence="1" type="ORF">AWJ20_3529</name>
</gene>
<accession>A0A167FZ03</accession>
<proteinExistence type="predicted"/>
<dbReference type="AlphaFoldDB" id="A0A167FZ03"/>
<dbReference type="RefSeq" id="XP_018738362.1">
    <property type="nucleotide sequence ID" value="XM_018880553.1"/>
</dbReference>
<protein>
    <submittedName>
        <fullName evidence="1">MIND complex subunit NSL1</fullName>
    </submittedName>
</protein>